<dbReference type="InterPro" id="IPR036770">
    <property type="entry name" value="Ankyrin_rpt-contain_sf"/>
</dbReference>
<name>A0A9W9R763_PENBR</name>
<dbReference type="SUPFAM" id="SSF48403">
    <property type="entry name" value="Ankyrin repeat"/>
    <property type="match status" value="1"/>
</dbReference>
<dbReference type="PANTHER" id="PTHR44207">
    <property type="entry name" value="SURFACE ANTIGEN BSPA-LIKE-RELATED"/>
    <property type="match status" value="1"/>
</dbReference>
<evidence type="ECO:0000313" key="1">
    <source>
        <dbReference type="EMBL" id="KAJ5353909.1"/>
    </source>
</evidence>
<dbReference type="PANTHER" id="PTHR44207:SF2">
    <property type="entry name" value="REPEAT PROTEIN, PUTATIVE-RELATED"/>
    <property type="match status" value="1"/>
</dbReference>
<dbReference type="EMBL" id="JAPZBR010000005">
    <property type="protein sequence ID" value="KAJ5353909.1"/>
    <property type="molecule type" value="Genomic_DNA"/>
</dbReference>
<reference evidence="1" key="1">
    <citation type="submission" date="2022-12" db="EMBL/GenBank/DDBJ databases">
        <authorList>
            <person name="Petersen C."/>
        </authorList>
    </citation>
    <scope>NUCLEOTIDE SEQUENCE</scope>
    <source>
        <strain evidence="1">IBT 35675</strain>
    </source>
</reference>
<gene>
    <name evidence="1" type="ORF">N7541_006473</name>
</gene>
<keyword evidence="2" id="KW-1185">Reference proteome</keyword>
<proteinExistence type="predicted"/>
<evidence type="ECO:0008006" key="3">
    <source>
        <dbReference type="Google" id="ProtNLM"/>
    </source>
</evidence>
<dbReference type="InterPro" id="IPR002110">
    <property type="entry name" value="Ankyrin_rpt"/>
</dbReference>
<sequence>MDIVQLFIQAGADVNMRHQTGRYGSPFIAAAFFVDDLDIIHYLVDKCGADIHALHLTGDYGSALVAAVNGLDADCEFRTGAYGSALVVAAAAAAAKRWRRQDPAVVKYLLNLGVDTNRELQIGDHGSALVATAASGNLEQMKYLVEDGNANVDLVLRSGSFRNALIAAAAKSNLREVEYLVEKGRANVDLLLGSGYFGSALIAAITSTFEFPVDQDIIENLWRSSLDIDLATQILDDDLTRVVLSASFAPHYKLKKAFRVVKCLVDAGANVNLELKVGTFGNALTAAVAIGNLDQVKYLMREGSANANLQLNTGSFGSALVVAIIAYSKIRKLHPDAIHPTAIETLKEIVVGHTVDFIQPGRPPKNMAATVARSLIDSTKISLIDIIVYLLESGADANLQLNVGPFRSALVAAAATGCFWHVKYLVENAQADVSLQLRSGPYANAYEAAVAHEHHDIAEYLARNAGGDYAVSFPSSLSISANPHDEGQQERE</sequence>
<dbReference type="Proteomes" id="UP001148299">
    <property type="component" value="Unassembled WGS sequence"/>
</dbReference>
<organism evidence="1 2">
    <name type="scientific">Penicillium brevicompactum</name>
    <dbReference type="NCBI Taxonomy" id="5074"/>
    <lineage>
        <taxon>Eukaryota</taxon>
        <taxon>Fungi</taxon>
        <taxon>Dikarya</taxon>
        <taxon>Ascomycota</taxon>
        <taxon>Pezizomycotina</taxon>
        <taxon>Eurotiomycetes</taxon>
        <taxon>Eurotiomycetidae</taxon>
        <taxon>Eurotiales</taxon>
        <taxon>Aspergillaceae</taxon>
        <taxon>Penicillium</taxon>
    </lineage>
</organism>
<dbReference type="SMART" id="SM00248">
    <property type="entry name" value="ANK"/>
    <property type="match status" value="7"/>
</dbReference>
<dbReference type="AlphaFoldDB" id="A0A9W9R763"/>
<comment type="caution">
    <text evidence="1">The sequence shown here is derived from an EMBL/GenBank/DDBJ whole genome shotgun (WGS) entry which is preliminary data.</text>
</comment>
<dbReference type="Gene3D" id="1.25.40.20">
    <property type="entry name" value="Ankyrin repeat-containing domain"/>
    <property type="match status" value="4"/>
</dbReference>
<protein>
    <recommendedName>
        <fullName evidence="3">Ankyrin</fullName>
    </recommendedName>
</protein>
<accession>A0A9W9R763</accession>
<reference evidence="1" key="2">
    <citation type="journal article" date="2023" name="IMA Fungus">
        <title>Comparative genomic study of the Penicillium genus elucidates a diverse pangenome and 15 lateral gene transfer events.</title>
        <authorList>
            <person name="Petersen C."/>
            <person name="Sorensen T."/>
            <person name="Nielsen M.R."/>
            <person name="Sondergaard T.E."/>
            <person name="Sorensen J.L."/>
            <person name="Fitzpatrick D.A."/>
            <person name="Frisvad J.C."/>
            <person name="Nielsen K.L."/>
        </authorList>
    </citation>
    <scope>NUCLEOTIDE SEQUENCE</scope>
    <source>
        <strain evidence="1">IBT 35675</strain>
    </source>
</reference>
<evidence type="ECO:0000313" key="2">
    <source>
        <dbReference type="Proteomes" id="UP001148299"/>
    </source>
</evidence>
<dbReference type="Pfam" id="PF12796">
    <property type="entry name" value="Ank_2"/>
    <property type="match status" value="1"/>
</dbReference>